<keyword evidence="5" id="KW-1185">Reference proteome</keyword>
<dbReference type="GO" id="GO:0003676">
    <property type="term" value="F:nucleic acid binding"/>
    <property type="evidence" value="ECO:0007669"/>
    <property type="project" value="InterPro"/>
</dbReference>
<name>A0A9N7MQG0_STRHE</name>
<feature type="region of interest" description="Disordered" evidence="2">
    <location>
        <begin position="177"/>
        <end position="223"/>
    </location>
</feature>
<evidence type="ECO:0000256" key="2">
    <source>
        <dbReference type="SAM" id="MobiDB-lite"/>
    </source>
</evidence>
<keyword evidence="1" id="KW-0479">Metal-binding</keyword>
<dbReference type="SUPFAM" id="SSF57756">
    <property type="entry name" value="Retrovirus zinc finger-like domains"/>
    <property type="match status" value="1"/>
</dbReference>
<organism evidence="4 5">
    <name type="scientific">Striga hermonthica</name>
    <name type="common">Purple witchweed</name>
    <name type="synonym">Buchnera hermonthica</name>
    <dbReference type="NCBI Taxonomy" id="68872"/>
    <lineage>
        <taxon>Eukaryota</taxon>
        <taxon>Viridiplantae</taxon>
        <taxon>Streptophyta</taxon>
        <taxon>Embryophyta</taxon>
        <taxon>Tracheophyta</taxon>
        <taxon>Spermatophyta</taxon>
        <taxon>Magnoliopsida</taxon>
        <taxon>eudicotyledons</taxon>
        <taxon>Gunneridae</taxon>
        <taxon>Pentapetalae</taxon>
        <taxon>asterids</taxon>
        <taxon>lamiids</taxon>
        <taxon>Lamiales</taxon>
        <taxon>Orobanchaceae</taxon>
        <taxon>Buchnereae</taxon>
        <taxon>Striga</taxon>
    </lineage>
</organism>
<dbReference type="PANTHER" id="PTHR15503:SF42">
    <property type="entry name" value="ZINC FINGER, CCHC-TYPE, RETROTRANSPOSON GAG DOMAIN, ASPARTIC PEPTIDASE DOMAIN PROTEIN-RELATED"/>
    <property type="match status" value="1"/>
</dbReference>
<keyword evidence="1" id="KW-0863">Zinc-finger</keyword>
<dbReference type="PROSITE" id="PS50158">
    <property type="entry name" value="ZF_CCHC"/>
    <property type="match status" value="1"/>
</dbReference>
<keyword evidence="1" id="KW-0862">Zinc</keyword>
<dbReference type="Pfam" id="PF03732">
    <property type="entry name" value="Retrotrans_gag"/>
    <property type="match status" value="1"/>
</dbReference>
<feature type="non-terminal residue" evidence="4">
    <location>
        <position position="1"/>
    </location>
</feature>
<dbReference type="InterPro" id="IPR005162">
    <property type="entry name" value="Retrotrans_gag_dom"/>
</dbReference>
<evidence type="ECO:0000313" key="4">
    <source>
        <dbReference type="EMBL" id="CAA0811858.1"/>
    </source>
</evidence>
<dbReference type="PANTHER" id="PTHR15503">
    <property type="entry name" value="LDOC1 RELATED"/>
    <property type="match status" value="1"/>
</dbReference>
<dbReference type="Gene3D" id="2.40.70.10">
    <property type="entry name" value="Acid Proteases"/>
    <property type="match status" value="1"/>
</dbReference>
<sequence length="408" mass="46874">VALFRDYHPEKFSGQGDPRVVDEWVQGLEIIFEVMNCPDRYRMLCAQIQLTGDARLWWQAYWSMRPGEKDGCTWDQFKELIREKYYPSYYRADMERQFLALTQGTRTVDEYEREFTRLGAFVPDLVSTEAKRAHRFTDGLRPAVRHNIVGHGVQTYARAVAIAQEVDASIRREALQTPAQPVAQPPAQPKVVQPSTNKNKRKFKGGPDDRKNRQRQKPIPECPTCGKHHRGECLVGQNVCFFCRQPGHFSNNCPERLQQQPQQLDQREVDRHPGTMSGMIILNDVPVYALFDTGATHSFISRRCLEAIGVRSTTAVDPLEVSLASGRKIVTDARATDLSLSIGGRILIIDTYVIEMRDFDLILGMDWLTRFHVDIQCYDWEITLYLSADDQITYYGSWTRTLPHIISM</sequence>
<dbReference type="InterPro" id="IPR036875">
    <property type="entry name" value="Znf_CCHC_sf"/>
</dbReference>
<dbReference type="Pfam" id="PF00098">
    <property type="entry name" value="zf-CCHC"/>
    <property type="match status" value="1"/>
</dbReference>
<evidence type="ECO:0000256" key="1">
    <source>
        <dbReference type="PROSITE-ProRule" id="PRU00047"/>
    </source>
</evidence>
<gene>
    <name evidence="4" type="ORF">SHERM_12681</name>
</gene>
<feature type="domain" description="CCHC-type" evidence="3">
    <location>
        <begin position="240"/>
        <end position="255"/>
    </location>
</feature>
<reference evidence="4" key="1">
    <citation type="submission" date="2019-12" db="EMBL/GenBank/DDBJ databases">
        <authorList>
            <person name="Scholes J."/>
        </authorList>
    </citation>
    <scope>NUCLEOTIDE SEQUENCE</scope>
</reference>
<comment type="caution">
    <text evidence="4">The sequence shown here is derived from an EMBL/GenBank/DDBJ whole genome shotgun (WGS) entry which is preliminary data.</text>
</comment>
<dbReference type="OrthoDB" id="1936908at2759"/>
<proteinExistence type="predicted"/>
<dbReference type="InterPro" id="IPR032567">
    <property type="entry name" value="RTL1-rel"/>
</dbReference>
<feature type="non-terminal residue" evidence="4">
    <location>
        <position position="408"/>
    </location>
</feature>
<dbReference type="InterPro" id="IPR021109">
    <property type="entry name" value="Peptidase_aspartic_dom_sf"/>
</dbReference>
<dbReference type="SUPFAM" id="SSF50630">
    <property type="entry name" value="Acid proteases"/>
    <property type="match status" value="1"/>
</dbReference>
<evidence type="ECO:0000259" key="3">
    <source>
        <dbReference type="PROSITE" id="PS50158"/>
    </source>
</evidence>
<dbReference type="Pfam" id="PF08284">
    <property type="entry name" value="RVP_2"/>
    <property type="match status" value="1"/>
</dbReference>
<dbReference type="InterPro" id="IPR001878">
    <property type="entry name" value="Znf_CCHC"/>
</dbReference>
<dbReference type="InterPro" id="IPR001969">
    <property type="entry name" value="Aspartic_peptidase_AS"/>
</dbReference>
<evidence type="ECO:0000313" key="5">
    <source>
        <dbReference type="Proteomes" id="UP001153555"/>
    </source>
</evidence>
<dbReference type="Gene3D" id="4.10.60.10">
    <property type="entry name" value="Zinc finger, CCHC-type"/>
    <property type="match status" value="1"/>
</dbReference>
<dbReference type="GO" id="GO:0004190">
    <property type="term" value="F:aspartic-type endopeptidase activity"/>
    <property type="evidence" value="ECO:0007669"/>
    <property type="project" value="InterPro"/>
</dbReference>
<dbReference type="GO" id="GO:0008270">
    <property type="term" value="F:zinc ion binding"/>
    <property type="evidence" value="ECO:0007669"/>
    <property type="project" value="UniProtKB-KW"/>
</dbReference>
<protein>
    <recommendedName>
        <fullName evidence="3">CCHC-type domain-containing protein</fullName>
    </recommendedName>
</protein>
<accession>A0A9N7MQG0</accession>
<dbReference type="AlphaFoldDB" id="A0A9N7MQG0"/>
<dbReference type="PROSITE" id="PS00141">
    <property type="entry name" value="ASP_PROTEASE"/>
    <property type="match status" value="1"/>
</dbReference>
<dbReference type="Proteomes" id="UP001153555">
    <property type="component" value="Unassembled WGS sequence"/>
</dbReference>
<dbReference type="CDD" id="cd00303">
    <property type="entry name" value="retropepsin_like"/>
    <property type="match status" value="1"/>
</dbReference>
<dbReference type="EMBL" id="CACSLK010009714">
    <property type="protein sequence ID" value="CAA0811858.1"/>
    <property type="molecule type" value="Genomic_DNA"/>
</dbReference>
<dbReference type="SMART" id="SM00343">
    <property type="entry name" value="ZnF_C2HC"/>
    <property type="match status" value="1"/>
</dbReference>
<dbReference type="GO" id="GO:0006508">
    <property type="term" value="P:proteolysis"/>
    <property type="evidence" value="ECO:0007669"/>
    <property type="project" value="InterPro"/>
</dbReference>